<keyword evidence="1" id="KW-1133">Transmembrane helix</keyword>
<reference evidence="2 3" key="1">
    <citation type="journal article" date="2018" name="Sci. Data">
        <title>The draft genome sequence of cork oak.</title>
        <authorList>
            <person name="Ramos A.M."/>
            <person name="Usie A."/>
            <person name="Barbosa P."/>
            <person name="Barros P.M."/>
            <person name="Capote T."/>
            <person name="Chaves I."/>
            <person name="Simoes F."/>
            <person name="Abreu I."/>
            <person name="Carrasquinho I."/>
            <person name="Faro C."/>
            <person name="Guimaraes J.B."/>
            <person name="Mendonca D."/>
            <person name="Nobrega F."/>
            <person name="Rodrigues L."/>
            <person name="Saibo N.J.M."/>
            <person name="Varela M.C."/>
            <person name="Egas C."/>
            <person name="Matos J."/>
            <person name="Miguel C.M."/>
            <person name="Oliveira M.M."/>
            <person name="Ricardo C.P."/>
            <person name="Goncalves S."/>
        </authorList>
    </citation>
    <scope>NUCLEOTIDE SEQUENCE [LARGE SCALE GENOMIC DNA]</scope>
    <source>
        <strain evidence="3">cv. HL8</strain>
    </source>
</reference>
<dbReference type="InterPro" id="IPR007245">
    <property type="entry name" value="PIG-T"/>
</dbReference>
<proteinExistence type="predicted"/>
<protein>
    <submittedName>
        <fullName evidence="2">Uncharacterized protein</fullName>
    </submittedName>
</protein>
<dbReference type="Pfam" id="PF04113">
    <property type="entry name" value="Gpi16"/>
    <property type="match status" value="1"/>
</dbReference>
<keyword evidence="1" id="KW-0812">Transmembrane</keyword>
<sequence length="93" mass="10642">MAHLPRRTHSILLVLSFQICFSTIFAVFGSVFQEEFSEELLLKPLPDRKVLAHFHFETTAPPLSTSHGRHHHLFPKAIAQLTLNAMGLQFIMF</sequence>
<feature type="transmembrane region" description="Helical" evidence="1">
    <location>
        <begin position="12"/>
        <end position="32"/>
    </location>
</feature>
<keyword evidence="1" id="KW-0472">Membrane</keyword>
<evidence type="ECO:0000256" key="1">
    <source>
        <dbReference type="SAM" id="Phobius"/>
    </source>
</evidence>
<dbReference type="GO" id="GO:0016255">
    <property type="term" value="P:attachment of GPI anchor to protein"/>
    <property type="evidence" value="ECO:0007669"/>
    <property type="project" value="InterPro"/>
</dbReference>
<dbReference type="GO" id="GO:0042765">
    <property type="term" value="C:GPI-anchor transamidase complex"/>
    <property type="evidence" value="ECO:0007669"/>
    <property type="project" value="InterPro"/>
</dbReference>
<dbReference type="Proteomes" id="UP000237347">
    <property type="component" value="Unassembled WGS sequence"/>
</dbReference>
<evidence type="ECO:0000313" key="2">
    <source>
        <dbReference type="EMBL" id="KAK7814311.1"/>
    </source>
</evidence>
<accession>A0AAW0IJE9</accession>
<keyword evidence="3" id="KW-1185">Reference proteome</keyword>
<gene>
    <name evidence="2" type="ORF">CFP56_003318</name>
</gene>
<organism evidence="2 3">
    <name type="scientific">Quercus suber</name>
    <name type="common">Cork oak</name>
    <dbReference type="NCBI Taxonomy" id="58331"/>
    <lineage>
        <taxon>Eukaryota</taxon>
        <taxon>Viridiplantae</taxon>
        <taxon>Streptophyta</taxon>
        <taxon>Embryophyta</taxon>
        <taxon>Tracheophyta</taxon>
        <taxon>Spermatophyta</taxon>
        <taxon>Magnoliopsida</taxon>
        <taxon>eudicotyledons</taxon>
        <taxon>Gunneridae</taxon>
        <taxon>Pentapetalae</taxon>
        <taxon>rosids</taxon>
        <taxon>fabids</taxon>
        <taxon>Fagales</taxon>
        <taxon>Fagaceae</taxon>
        <taxon>Quercus</taxon>
    </lineage>
</organism>
<dbReference type="PANTHER" id="PTHR12959">
    <property type="entry name" value="GPI TRANSAMIDASE COMPONENT PIG-T-RELATED"/>
    <property type="match status" value="1"/>
</dbReference>
<name>A0AAW0IJE9_QUESU</name>
<dbReference type="EMBL" id="PKMF04001113">
    <property type="protein sequence ID" value="KAK7814311.1"/>
    <property type="molecule type" value="Genomic_DNA"/>
</dbReference>
<dbReference type="AlphaFoldDB" id="A0AAW0IJE9"/>
<comment type="caution">
    <text evidence="2">The sequence shown here is derived from an EMBL/GenBank/DDBJ whole genome shotgun (WGS) entry which is preliminary data.</text>
</comment>
<dbReference type="PANTHER" id="PTHR12959:SF11">
    <property type="entry name" value="GPI TRANSAMIDASE COMPONENT PIG-T"/>
    <property type="match status" value="1"/>
</dbReference>
<evidence type="ECO:0000313" key="3">
    <source>
        <dbReference type="Proteomes" id="UP000237347"/>
    </source>
</evidence>